<reference evidence="1" key="1">
    <citation type="submission" date="2022-03" db="EMBL/GenBank/DDBJ databases">
        <authorList>
            <person name="Lindestad O."/>
        </authorList>
    </citation>
    <scope>NUCLEOTIDE SEQUENCE</scope>
</reference>
<evidence type="ECO:0000313" key="1">
    <source>
        <dbReference type="EMBL" id="CAH2234124.1"/>
    </source>
</evidence>
<protein>
    <submittedName>
        <fullName evidence="1">Jg5825 protein</fullName>
    </submittedName>
</protein>
<organism evidence="1 2">
    <name type="scientific">Pararge aegeria aegeria</name>
    <dbReference type="NCBI Taxonomy" id="348720"/>
    <lineage>
        <taxon>Eukaryota</taxon>
        <taxon>Metazoa</taxon>
        <taxon>Ecdysozoa</taxon>
        <taxon>Arthropoda</taxon>
        <taxon>Hexapoda</taxon>
        <taxon>Insecta</taxon>
        <taxon>Pterygota</taxon>
        <taxon>Neoptera</taxon>
        <taxon>Endopterygota</taxon>
        <taxon>Lepidoptera</taxon>
        <taxon>Glossata</taxon>
        <taxon>Ditrysia</taxon>
        <taxon>Papilionoidea</taxon>
        <taxon>Nymphalidae</taxon>
        <taxon>Satyrinae</taxon>
        <taxon>Satyrini</taxon>
        <taxon>Parargina</taxon>
        <taxon>Pararge</taxon>
    </lineage>
</organism>
<name>A0A8S4RA65_9NEOP</name>
<keyword evidence="2" id="KW-1185">Reference proteome</keyword>
<accession>A0A8S4RA65</accession>
<sequence length="84" mass="9518">MYVWLRNRRRIRVTDSSTSREAAVAMGGAHSSEEDGRWGPKVLEWQPRTGKCSVCRSPTRWTTLGVSQVAAGFKRLSVDIMMYV</sequence>
<dbReference type="Proteomes" id="UP000838756">
    <property type="component" value="Unassembled WGS sequence"/>
</dbReference>
<dbReference type="EMBL" id="CAKXAJ010025028">
    <property type="protein sequence ID" value="CAH2234124.1"/>
    <property type="molecule type" value="Genomic_DNA"/>
</dbReference>
<evidence type="ECO:0000313" key="2">
    <source>
        <dbReference type="Proteomes" id="UP000838756"/>
    </source>
</evidence>
<comment type="caution">
    <text evidence="1">The sequence shown here is derived from an EMBL/GenBank/DDBJ whole genome shotgun (WGS) entry which is preliminary data.</text>
</comment>
<dbReference type="AlphaFoldDB" id="A0A8S4RA65"/>
<dbReference type="OrthoDB" id="407509at2759"/>
<gene>
    <name evidence="1" type="primary">jg5825</name>
    <name evidence="1" type="ORF">PAEG_LOCUS11997</name>
</gene>
<proteinExistence type="predicted"/>